<dbReference type="Proteomes" id="UP001165293">
    <property type="component" value="Unassembled WGS sequence"/>
</dbReference>
<dbReference type="InterPro" id="IPR005545">
    <property type="entry name" value="YCII"/>
</dbReference>
<accession>A0ABS8JD33</accession>
<feature type="domain" description="YCII-related" evidence="2">
    <location>
        <begin position="1"/>
        <end position="119"/>
    </location>
</feature>
<protein>
    <submittedName>
        <fullName evidence="3">YciI family protein</fullName>
    </submittedName>
</protein>
<organism evidence="3 4">
    <name type="scientific">Noviluteimonas lactosilytica</name>
    <dbReference type="NCBI Taxonomy" id="2888523"/>
    <lineage>
        <taxon>Bacteria</taxon>
        <taxon>Pseudomonadati</taxon>
        <taxon>Pseudomonadota</taxon>
        <taxon>Gammaproteobacteria</taxon>
        <taxon>Lysobacterales</taxon>
        <taxon>Lysobacteraceae</taxon>
        <taxon>Noviluteimonas</taxon>
    </lineage>
</organism>
<dbReference type="SUPFAM" id="SSF54909">
    <property type="entry name" value="Dimeric alpha+beta barrel"/>
    <property type="match status" value="1"/>
</dbReference>
<sequence>MRVMVFAKADENSNAIDFTAPPTPDALEAFAAMDRFNEELVAAGVLVAAAGLKPTAEGKRIVADGSERLIFDGPFTEAREVIAGFSIWEVKDMDEALAWAKRAPNPMPGTKATIEIRPFFETADLGEFVSAEDLAAPREGERGKLGVA</sequence>
<evidence type="ECO:0000313" key="4">
    <source>
        <dbReference type="Proteomes" id="UP001165293"/>
    </source>
</evidence>
<reference evidence="3" key="1">
    <citation type="submission" date="2021-10" db="EMBL/GenBank/DDBJ databases">
        <authorList>
            <person name="Lyu M."/>
            <person name="Wang X."/>
            <person name="Meng X."/>
            <person name="Xu K."/>
        </authorList>
    </citation>
    <scope>NUCLEOTIDE SEQUENCE</scope>
    <source>
        <strain evidence="3">A6</strain>
    </source>
</reference>
<evidence type="ECO:0000259" key="2">
    <source>
        <dbReference type="Pfam" id="PF03795"/>
    </source>
</evidence>
<comment type="similarity">
    <text evidence="1">Belongs to the YciI family.</text>
</comment>
<dbReference type="PANTHER" id="PTHR35174:SF4">
    <property type="entry name" value="BLL7163 PROTEIN"/>
    <property type="match status" value="1"/>
</dbReference>
<dbReference type="InterPro" id="IPR011008">
    <property type="entry name" value="Dimeric_a/b-barrel"/>
</dbReference>
<dbReference type="PANTHER" id="PTHR35174">
    <property type="entry name" value="BLL7171 PROTEIN-RELATED"/>
    <property type="match status" value="1"/>
</dbReference>
<keyword evidence="4" id="KW-1185">Reference proteome</keyword>
<dbReference type="RefSeq" id="WP_230525138.1">
    <property type="nucleotide sequence ID" value="NZ_JAJGAK010000001.1"/>
</dbReference>
<name>A0ABS8JD33_9GAMM</name>
<comment type="caution">
    <text evidence="3">The sequence shown here is derived from an EMBL/GenBank/DDBJ whole genome shotgun (WGS) entry which is preliminary data.</text>
</comment>
<gene>
    <name evidence="3" type="ORF">LK996_00055</name>
</gene>
<dbReference type="EMBL" id="JAJGAK010000001">
    <property type="protein sequence ID" value="MCC8361479.1"/>
    <property type="molecule type" value="Genomic_DNA"/>
</dbReference>
<evidence type="ECO:0000256" key="1">
    <source>
        <dbReference type="ARBA" id="ARBA00007689"/>
    </source>
</evidence>
<proteinExistence type="inferred from homology"/>
<evidence type="ECO:0000313" key="3">
    <source>
        <dbReference type="EMBL" id="MCC8361479.1"/>
    </source>
</evidence>
<dbReference type="Gene3D" id="3.30.70.1060">
    <property type="entry name" value="Dimeric alpha+beta barrel"/>
    <property type="match status" value="1"/>
</dbReference>
<dbReference type="Pfam" id="PF03795">
    <property type="entry name" value="YCII"/>
    <property type="match status" value="1"/>
</dbReference>